<protein>
    <submittedName>
        <fullName evidence="1">Uncharacterized protein</fullName>
    </submittedName>
</protein>
<organism evidence="1 2">
    <name type="scientific">Paludisphaera mucosa</name>
    <dbReference type="NCBI Taxonomy" id="3030827"/>
    <lineage>
        <taxon>Bacteria</taxon>
        <taxon>Pseudomonadati</taxon>
        <taxon>Planctomycetota</taxon>
        <taxon>Planctomycetia</taxon>
        <taxon>Isosphaerales</taxon>
        <taxon>Isosphaeraceae</taxon>
        <taxon>Paludisphaera</taxon>
    </lineage>
</organism>
<evidence type="ECO:0000313" key="2">
    <source>
        <dbReference type="Proteomes" id="UP001216907"/>
    </source>
</evidence>
<keyword evidence="2" id="KW-1185">Reference proteome</keyword>
<name>A0ABT6F6V6_9BACT</name>
<dbReference type="EMBL" id="JARRAG010000001">
    <property type="protein sequence ID" value="MDG3003254.1"/>
    <property type="molecule type" value="Genomic_DNA"/>
</dbReference>
<evidence type="ECO:0000313" key="1">
    <source>
        <dbReference type="EMBL" id="MDG3003254.1"/>
    </source>
</evidence>
<gene>
    <name evidence="1" type="ORF">PZE19_05710</name>
</gene>
<dbReference type="RefSeq" id="WP_277859608.1">
    <property type="nucleotide sequence ID" value="NZ_JARRAG010000001.1"/>
</dbReference>
<proteinExistence type="predicted"/>
<sequence>MAEIPPGGTGLTLLSGLTTPHRVVPSTYHITGDVESGYRAFVEYLVLWADAFVFVDEVMGLSTAATVYGAITYHAPHRLPFTTAALYAHDFDLTPCGIDGDAVDDASMPNLGLFPGEYFSYAKVTVTYQTPGQGQAPGEGTLQQLDPSNPITVCRQTVRSSGKMDTSKAGSFQYTSDSKTVPGEHAIPSCESVLDLEFPAIPYLPWQAVRPYINKVNSVAVLNCGIGELLLEGMTTRVEATTQGFSQNLVLSFAVAGTPGVTWNMLPRDGVPVAVKRAGSGAPIFASADFRDIFTALDRS</sequence>
<reference evidence="1 2" key="1">
    <citation type="submission" date="2023-03" db="EMBL/GenBank/DDBJ databases">
        <title>Paludisphaera mucosa sp. nov. a novel planctomycete from northern fen.</title>
        <authorList>
            <person name="Ivanova A."/>
        </authorList>
    </citation>
    <scope>NUCLEOTIDE SEQUENCE [LARGE SCALE GENOMIC DNA]</scope>
    <source>
        <strain evidence="1 2">Pla2</strain>
    </source>
</reference>
<comment type="caution">
    <text evidence="1">The sequence shown here is derived from an EMBL/GenBank/DDBJ whole genome shotgun (WGS) entry which is preliminary data.</text>
</comment>
<accession>A0ABT6F6V6</accession>
<dbReference type="Proteomes" id="UP001216907">
    <property type="component" value="Unassembled WGS sequence"/>
</dbReference>